<protein>
    <submittedName>
        <fullName evidence="2">Uncharacterized protein</fullName>
    </submittedName>
</protein>
<accession>A0A6A6QLB4</accession>
<organism evidence="2 3">
    <name type="scientific">Lophium mytilinum</name>
    <dbReference type="NCBI Taxonomy" id="390894"/>
    <lineage>
        <taxon>Eukaryota</taxon>
        <taxon>Fungi</taxon>
        <taxon>Dikarya</taxon>
        <taxon>Ascomycota</taxon>
        <taxon>Pezizomycotina</taxon>
        <taxon>Dothideomycetes</taxon>
        <taxon>Pleosporomycetidae</taxon>
        <taxon>Mytilinidiales</taxon>
        <taxon>Mytilinidiaceae</taxon>
        <taxon>Lophium</taxon>
    </lineage>
</organism>
<dbReference type="AlphaFoldDB" id="A0A6A6QLB4"/>
<evidence type="ECO:0000313" key="3">
    <source>
        <dbReference type="Proteomes" id="UP000799750"/>
    </source>
</evidence>
<reference evidence="2" key="1">
    <citation type="journal article" date="2020" name="Stud. Mycol.">
        <title>101 Dothideomycetes genomes: a test case for predicting lifestyles and emergence of pathogens.</title>
        <authorList>
            <person name="Haridas S."/>
            <person name="Albert R."/>
            <person name="Binder M."/>
            <person name="Bloem J."/>
            <person name="Labutti K."/>
            <person name="Salamov A."/>
            <person name="Andreopoulos B."/>
            <person name="Baker S."/>
            <person name="Barry K."/>
            <person name="Bills G."/>
            <person name="Bluhm B."/>
            <person name="Cannon C."/>
            <person name="Castanera R."/>
            <person name="Culley D."/>
            <person name="Daum C."/>
            <person name="Ezra D."/>
            <person name="Gonzalez J."/>
            <person name="Henrissat B."/>
            <person name="Kuo A."/>
            <person name="Liang C."/>
            <person name="Lipzen A."/>
            <person name="Lutzoni F."/>
            <person name="Magnuson J."/>
            <person name="Mondo S."/>
            <person name="Nolan M."/>
            <person name="Ohm R."/>
            <person name="Pangilinan J."/>
            <person name="Park H.-J."/>
            <person name="Ramirez L."/>
            <person name="Alfaro M."/>
            <person name="Sun H."/>
            <person name="Tritt A."/>
            <person name="Yoshinaga Y."/>
            <person name="Zwiers L.-H."/>
            <person name="Turgeon B."/>
            <person name="Goodwin S."/>
            <person name="Spatafora J."/>
            <person name="Crous P."/>
            <person name="Grigoriev I."/>
        </authorList>
    </citation>
    <scope>NUCLEOTIDE SEQUENCE</scope>
    <source>
        <strain evidence="2">CBS 269.34</strain>
    </source>
</reference>
<keyword evidence="3" id="KW-1185">Reference proteome</keyword>
<sequence length="107" mass="11521">MPRLYFPAVVPLLLHAFSLAKAQTTLTADNCEHTMSDSIYVYYGDDPQKWSSCVGQYNQGYQTCMDPVSSAYPSSHDSAKSTATSGCACDQLQGSVSCMMQACPSAT</sequence>
<feature type="signal peptide" evidence="1">
    <location>
        <begin position="1"/>
        <end position="22"/>
    </location>
</feature>
<keyword evidence="1" id="KW-0732">Signal</keyword>
<name>A0A6A6QLB4_9PEZI</name>
<gene>
    <name evidence="2" type="ORF">BU16DRAFT_563312</name>
</gene>
<feature type="chain" id="PRO_5025545363" evidence="1">
    <location>
        <begin position="23"/>
        <end position="107"/>
    </location>
</feature>
<evidence type="ECO:0000313" key="2">
    <source>
        <dbReference type="EMBL" id="KAF2493135.1"/>
    </source>
</evidence>
<dbReference type="Proteomes" id="UP000799750">
    <property type="component" value="Unassembled WGS sequence"/>
</dbReference>
<evidence type="ECO:0000256" key="1">
    <source>
        <dbReference type="SAM" id="SignalP"/>
    </source>
</evidence>
<dbReference type="EMBL" id="MU004192">
    <property type="protein sequence ID" value="KAF2493135.1"/>
    <property type="molecule type" value="Genomic_DNA"/>
</dbReference>
<proteinExistence type="predicted"/>